<proteinExistence type="predicted"/>
<dbReference type="InterPro" id="IPR046623">
    <property type="entry name" value="DUF6536"/>
</dbReference>
<dbReference type="RefSeq" id="XP_044661361.1">
    <property type="nucleotide sequence ID" value="XM_044805426.1"/>
</dbReference>
<dbReference type="AlphaFoldDB" id="A0A9P3FKC6"/>
<dbReference type="GeneID" id="68295557"/>
<evidence type="ECO:0000313" key="4">
    <source>
        <dbReference type="Proteomes" id="UP000825890"/>
    </source>
</evidence>
<evidence type="ECO:0000313" key="3">
    <source>
        <dbReference type="EMBL" id="GIZ46874.1"/>
    </source>
</evidence>
<gene>
    <name evidence="3" type="ORF">CKM354_000998200</name>
</gene>
<feature type="transmembrane region" description="Helical" evidence="1">
    <location>
        <begin position="45"/>
        <end position="69"/>
    </location>
</feature>
<feature type="transmembrane region" description="Helical" evidence="1">
    <location>
        <begin position="436"/>
        <end position="456"/>
    </location>
</feature>
<feature type="domain" description="DUF6536" evidence="2">
    <location>
        <begin position="43"/>
        <end position="197"/>
    </location>
</feature>
<keyword evidence="4" id="KW-1185">Reference proteome</keyword>
<comment type="caution">
    <text evidence="3">The sequence shown here is derived from an EMBL/GenBank/DDBJ whole genome shotgun (WGS) entry which is preliminary data.</text>
</comment>
<dbReference type="EMBL" id="BOLY01000006">
    <property type="protein sequence ID" value="GIZ46874.1"/>
    <property type="molecule type" value="Genomic_DNA"/>
</dbReference>
<protein>
    <recommendedName>
        <fullName evidence="2">DUF6536 domain-containing protein</fullName>
    </recommendedName>
</protein>
<feature type="transmembrane region" description="Helical" evidence="1">
    <location>
        <begin position="498"/>
        <end position="520"/>
    </location>
</feature>
<accession>A0A9P3FKC6</accession>
<evidence type="ECO:0000256" key="1">
    <source>
        <dbReference type="SAM" id="Phobius"/>
    </source>
</evidence>
<keyword evidence="1" id="KW-0812">Transmembrane</keyword>
<dbReference type="OrthoDB" id="5429634at2759"/>
<organism evidence="3 4">
    <name type="scientific">Cercospora kikuchii</name>
    <dbReference type="NCBI Taxonomy" id="84275"/>
    <lineage>
        <taxon>Eukaryota</taxon>
        <taxon>Fungi</taxon>
        <taxon>Dikarya</taxon>
        <taxon>Ascomycota</taxon>
        <taxon>Pezizomycotina</taxon>
        <taxon>Dothideomycetes</taxon>
        <taxon>Dothideomycetidae</taxon>
        <taxon>Mycosphaerellales</taxon>
        <taxon>Mycosphaerellaceae</taxon>
        <taxon>Cercospora</taxon>
    </lineage>
</organism>
<name>A0A9P3FKC6_9PEZI</name>
<keyword evidence="1" id="KW-1133">Transmembrane helix</keyword>
<dbReference type="Proteomes" id="UP000825890">
    <property type="component" value="Unassembled WGS sequence"/>
</dbReference>
<evidence type="ECO:0000259" key="2">
    <source>
        <dbReference type="Pfam" id="PF20163"/>
    </source>
</evidence>
<sequence>MASAFTYSAVPAKEEALVHETDLQAVHEAETPKSKPRSRWKTWKAGVAASAALCCAVLLTNVVLTVVAFQQFAGSMMAGIGTIFEGSCDAVDAWSTGLHVVINVLSSAMLSASNHTMQSLAAPTRNEIDKAHAKDESVDIGLLSLSNVTGKVSAWRTWAIWILALTSIPIHLLYNSAIFKTIDNNVYDIFLADENWLDGAPFNATNLPEYDGDFERLYTYNASGRYVPYIRDELKRDYGPSYDYLREKQKWFSENFRNDSSVQRFDNSECMAKYGQHYISGYGDVLLITSPSPEQDNRTFLWWSTIDHDRWRRGPWDELGPTSMDWVFPGGNEEWIRSHPDRWSANNRIIDYCLARINTPRCELQFTVQVLFVVIACNAVKSIIMLSALFLHREAVLVTIGDAIASFLKTSNPTRSNWQAREISKKTLRWRHISPWRWFFTIPLCLGGIITASIYLHKGLTWTGIDNSTRTSLAASGFGTLNPSSIIGSGPAQRGFEGLIGCIILANIPQLICSILYLAYNGLFTSMLLGAEWSSYHLRHKPLRVSRPTGQQRSTYYLQLPFRYSIPLLVASTTLHWLISQSLFLSRIVVYREGVAIDPPGQEQSRVAFSCLPILIVIILGSLMILVAIGFGQRKLKMGFMPFVGSDSRKIERACIAMRGDEGLEEKPVAWGEVDVDVGQGQQTMVYVDSAAHLDRQKFCGFTSLPVREPVATEN</sequence>
<dbReference type="Pfam" id="PF20163">
    <property type="entry name" value="DUF6536"/>
    <property type="match status" value="1"/>
</dbReference>
<feature type="transmembrane region" description="Helical" evidence="1">
    <location>
        <begin position="366"/>
        <end position="391"/>
    </location>
</feature>
<dbReference type="PANTHER" id="PTHR35395:SF1">
    <property type="entry name" value="DUF6536 DOMAIN-CONTAINING PROTEIN"/>
    <property type="match status" value="1"/>
</dbReference>
<keyword evidence="1" id="KW-0472">Membrane</keyword>
<feature type="transmembrane region" description="Helical" evidence="1">
    <location>
        <begin position="562"/>
        <end position="579"/>
    </location>
</feature>
<feature type="transmembrane region" description="Helical" evidence="1">
    <location>
        <begin position="607"/>
        <end position="631"/>
    </location>
</feature>
<dbReference type="PANTHER" id="PTHR35395">
    <property type="entry name" value="DUF6536 DOMAIN-CONTAINING PROTEIN"/>
    <property type="match status" value="1"/>
</dbReference>
<reference evidence="3 4" key="1">
    <citation type="submission" date="2021-01" db="EMBL/GenBank/DDBJ databases">
        <title>Cercospora kikuchii MAFF 305040 whole genome shotgun sequence.</title>
        <authorList>
            <person name="Kashiwa T."/>
            <person name="Suzuki T."/>
        </authorList>
    </citation>
    <scope>NUCLEOTIDE SEQUENCE [LARGE SCALE GENOMIC DNA]</scope>
    <source>
        <strain evidence="3 4">MAFF 305040</strain>
    </source>
</reference>